<gene>
    <name evidence="2" type="ORF">NP493_546g04064</name>
</gene>
<evidence type="ECO:0000313" key="2">
    <source>
        <dbReference type="EMBL" id="KAK2178392.1"/>
    </source>
</evidence>
<accession>A0AAD9KVP1</accession>
<proteinExistence type="predicted"/>
<sequence>MVPLPLTHNLGKPGQTCGARHNQRDGNVETMSRPRCIGRLVLMWQTLVLPGTPLSVGLCCWLCSHDTALNPLCPAVKLTLPLGQLSCTKCAAYYSKSRQ</sequence>
<reference evidence="2" key="1">
    <citation type="journal article" date="2023" name="Mol. Biol. Evol.">
        <title>Third-Generation Sequencing Reveals the Adaptive Role of the Epigenome in Three Deep-Sea Polychaetes.</title>
        <authorList>
            <person name="Perez M."/>
            <person name="Aroh O."/>
            <person name="Sun Y."/>
            <person name="Lan Y."/>
            <person name="Juniper S.K."/>
            <person name="Young C.R."/>
            <person name="Angers B."/>
            <person name="Qian P.Y."/>
        </authorList>
    </citation>
    <scope>NUCLEOTIDE SEQUENCE</scope>
    <source>
        <strain evidence="2">R07B-5</strain>
    </source>
</reference>
<dbReference type="AlphaFoldDB" id="A0AAD9KVP1"/>
<feature type="region of interest" description="Disordered" evidence="1">
    <location>
        <begin position="1"/>
        <end position="26"/>
    </location>
</feature>
<evidence type="ECO:0000256" key="1">
    <source>
        <dbReference type="SAM" id="MobiDB-lite"/>
    </source>
</evidence>
<evidence type="ECO:0000313" key="3">
    <source>
        <dbReference type="Proteomes" id="UP001209878"/>
    </source>
</evidence>
<protein>
    <submittedName>
        <fullName evidence="2">Uncharacterized protein</fullName>
    </submittedName>
</protein>
<keyword evidence="3" id="KW-1185">Reference proteome</keyword>
<organism evidence="2 3">
    <name type="scientific">Ridgeia piscesae</name>
    <name type="common">Tubeworm</name>
    <dbReference type="NCBI Taxonomy" id="27915"/>
    <lineage>
        <taxon>Eukaryota</taxon>
        <taxon>Metazoa</taxon>
        <taxon>Spiralia</taxon>
        <taxon>Lophotrochozoa</taxon>
        <taxon>Annelida</taxon>
        <taxon>Polychaeta</taxon>
        <taxon>Sedentaria</taxon>
        <taxon>Canalipalpata</taxon>
        <taxon>Sabellida</taxon>
        <taxon>Siboglinidae</taxon>
        <taxon>Ridgeia</taxon>
    </lineage>
</organism>
<name>A0AAD9KVP1_RIDPI</name>
<dbReference type="EMBL" id="JAODUO010000546">
    <property type="protein sequence ID" value="KAK2178392.1"/>
    <property type="molecule type" value="Genomic_DNA"/>
</dbReference>
<comment type="caution">
    <text evidence="2">The sequence shown here is derived from an EMBL/GenBank/DDBJ whole genome shotgun (WGS) entry which is preliminary data.</text>
</comment>
<dbReference type="Proteomes" id="UP001209878">
    <property type="component" value="Unassembled WGS sequence"/>
</dbReference>